<protein>
    <submittedName>
        <fullName evidence="2">GNAT family N-acetyltransferase</fullName>
        <ecNumber evidence="2">2.3.-.-</ecNumber>
    </submittedName>
</protein>
<keyword evidence="2" id="KW-0808">Transferase</keyword>
<reference evidence="2 3" key="1">
    <citation type="submission" date="2024-09" db="EMBL/GenBank/DDBJ databases">
        <authorList>
            <person name="Sun Q."/>
            <person name="Mori K."/>
        </authorList>
    </citation>
    <scope>NUCLEOTIDE SEQUENCE [LARGE SCALE GENOMIC DNA]</scope>
    <source>
        <strain evidence="2 3">CCM 7228</strain>
    </source>
</reference>
<evidence type="ECO:0000313" key="3">
    <source>
        <dbReference type="Proteomes" id="UP001589854"/>
    </source>
</evidence>
<accession>A0ABV6GBV7</accession>
<dbReference type="Gene3D" id="3.40.630.30">
    <property type="match status" value="1"/>
</dbReference>
<dbReference type="EC" id="2.3.-.-" evidence="2"/>
<feature type="domain" description="N-acetyltransferase" evidence="1">
    <location>
        <begin position="10"/>
        <end position="78"/>
    </location>
</feature>
<dbReference type="InterPro" id="IPR000182">
    <property type="entry name" value="GNAT_dom"/>
</dbReference>
<evidence type="ECO:0000313" key="2">
    <source>
        <dbReference type="EMBL" id="MFC0271159.1"/>
    </source>
</evidence>
<dbReference type="EMBL" id="JBHLVO010000003">
    <property type="protein sequence ID" value="MFC0271159.1"/>
    <property type="molecule type" value="Genomic_DNA"/>
</dbReference>
<evidence type="ECO:0000259" key="1">
    <source>
        <dbReference type="Pfam" id="PF13302"/>
    </source>
</evidence>
<proteinExistence type="predicted"/>
<sequence length="79" mass="8762">MIPTLETDHLILRPFTLNDSEAVNVLASRKKIAETTLHIPHPYPEDGAQSWIATHPTLSERGHHVFAIVLKEGNTVIGD</sequence>
<dbReference type="Pfam" id="PF13302">
    <property type="entry name" value="Acetyltransf_3"/>
    <property type="match status" value="1"/>
</dbReference>
<dbReference type="GO" id="GO:0016746">
    <property type="term" value="F:acyltransferase activity"/>
    <property type="evidence" value="ECO:0007669"/>
    <property type="project" value="UniProtKB-KW"/>
</dbReference>
<keyword evidence="2" id="KW-0012">Acyltransferase</keyword>
<keyword evidence="3" id="KW-1185">Reference proteome</keyword>
<dbReference type="Proteomes" id="UP001589854">
    <property type="component" value="Unassembled WGS sequence"/>
</dbReference>
<name>A0ABV6GBV7_9BACI</name>
<dbReference type="SUPFAM" id="SSF55729">
    <property type="entry name" value="Acyl-CoA N-acyltransferases (Nat)"/>
    <property type="match status" value="1"/>
</dbReference>
<comment type="caution">
    <text evidence="2">The sequence shown here is derived from an EMBL/GenBank/DDBJ whole genome shotgun (WGS) entry which is preliminary data.</text>
</comment>
<gene>
    <name evidence="2" type="ORF">ACFFIX_06805</name>
</gene>
<dbReference type="InterPro" id="IPR016181">
    <property type="entry name" value="Acyl_CoA_acyltransferase"/>
</dbReference>
<organism evidence="2 3">
    <name type="scientific">Metabacillus herbersteinensis</name>
    <dbReference type="NCBI Taxonomy" id="283816"/>
    <lineage>
        <taxon>Bacteria</taxon>
        <taxon>Bacillati</taxon>
        <taxon>Bacillota</taxon>
        <taxon>Bacilli</taxon>
        <taxon>Bacillales</taxon>
        <taxon>Bacillaceae</taxon>
        <taxon>Metabacillus</taxon>
    </lineage>
</organism>
<dbReference type="RefSeq" id="WP_378931903.1">
    <property type="nucleotide sequence ID" value="NZ_JBHLVO010000003.1"/>
</dbReference>